<proteinExistence type="predicted"/>
<evidence type="ECO:0008006" key="5">
    <source>
        <dbReference type="Google" id="ProtNLM"/>
    </source>
</evidence>
<feature type="compositionally biased region" description="Polar residues" evidence="1">
    <location>
        <begin position="96"/>
        <end position="111"/>
    </location>
</feature>
<dbReference type="RefSeq" id="WP_004027472.1">
    <property type="nucleotide sequence ID" value="NZ_CP039963.1"/>
</dbReference>
<dbReference type="EMBL" id="QOKT01000006">
    <property type="protein sequence ID" value="RCJ01484.1"/>
    <property type="molecule type" value="Genomic_DNA"/>
</dbReference>
<sequence>MFKQKNKKIYALFGFGIVGILSVSILSSCQKANKNNHNSKQELVQSNYKKQPNNKNDENLITKPEDKKDSGKEKNDNPSSSKIVQTSKPDSKKSPEITNHLKNNQIKNNHKLTTPTITKPFLFKIKNQDVGAPKNKQLIELDISKVDLNQYGFISFANNSEIKLKLEFDVKLKNQETKQEPTIFEMPLYEEEVRDKKINLKLEVLEKDATYKLKKASIIDAKNQEHEINRNDLSDLEFSTKNDELSLNSIDYLIQSSGHSIKLIFSKFDLFDRENNPSIIIKLRKKDDSKNIITICSNHQKDNLTVIHGEKTIVLAAKQLENDAEYEIVSIMVNDIDLTNQLTNKKLLTKEMGPPNEPII</sequence>
<evidence type="ECO:0000256" key="2">
    <source>
        <dbReference type="SAM" id="Phobius"/>
    </source>
</evidence>
<comment type="caution">
    <text evidence="3">The sequence shown here is derived from an EMBL/GenBank/DDBJ whole genome shotgun (WGS) entry which is preliminary data.</text>
</comment>
<accession>A0AAX1QZX0</accession>
<feature type="compositionally biased region" description="Polar residues" evidence="1">
    <location>
        <begin position="77"/>
        <end position="88"/>
    </location>
</feature>
<dbReference type="Proteomes" id="UP000253077">
    <property type="component" value="Unassembled WGS sequence"/>
</dbReference>
<feature type="compositionally biased region" description="Polar residues" evidence="1">
    <location>
        <begin position="36"/>
        <end position="54"/>
    </location>
</feature>
<reference evidence="3 4" key="1">
    <citation type="submission" date="2018-07" db="EMBL/GenBank/DDBJ databases">
        <title>Ureaplasma urealyticum 1000 the multidrug-resistant clinical isolate obtained from scrapings of the urogenital tract of a woman with inflammatory diseases of the reproductive organs.</title>
        <authorList>
            <person name="Kolesnikova E.A."/>
            <person name="Alekseeva A.E."/>
            <person name="Brusnigina N.F."/>
            <person name="Makhova M.A."/>
        </authorList>
    </citation>
    <scope>NUCLEOTIDE SEQUENCE [LARGE SCALE GENOMIC DNA]</scope>
    <source>
        <strain evidence="3 4">1000</strain>
    </source>
</reference>
<gene>
    <name evidence="3" type="ORF">DSQ42_01620</name>
</gene>
<keyword evidence="2" id="KW-0812">Transmembrane</keyword>
<feature type="compositionally biased region" description="Basic and acidic residues" evidence="1">
    <location>
        <begin position="55"/>
        <end position="76"/>
    </location>
</feature>
<evidence type="ECO:0000313" key="4">
    <source>
        <dbReference type="Proteomes" id="UP000253077"/>
    </source>
</evidence>
<name>A0AAX1QZX0_UREUR</name>
<feature type="region of interest" description="Disordered" evidence="1">
    <location>
        <begin position="36"/>
        <end position="111"/>
    </location>
</feature>
<evidence type="ECO:0000313" key="3">
    <source>
        <dbReference type="EMBL" id="RCJ01484.1"/>
    </source>
</evidence>
<keyword evidence="2" id="KW-1133">Transmembrane helix</keyword>
<dbReference type="PROSITE" id="PS51257">
    <property type="entry name" value="PROKAR_LIPOPROTEIN"/>
    <property type="match status" value="1"/>
</dbReference>
<organism evidence="3 4">
    <name type="scientific">Ureaplasma urealyticum</name>
    <name type="common">Ureaplasma urealyticum biotype 2</name>
    <dbReference type="NCBI Taxonomy" id="2130"/>
    <lineage>
        <taxon>Bacteria</taxon>
        <taxon>Bacillati</taxon>
        <taxon>Mycoplasmatota</taxon>
        <taxon>Mycoplasmoidales</taxon>
        <taxon>Mycoplasmoidaceae</taxon>
        <taxon>Ureaplasma</taxon>
    </lineage>
</organism>
<protein>
    <recommendedName>
        <fullName evidence="5">DUF1410 domain-containing protein</fullName>
    </recommendedName>
</protein>
<keyword evidence="2" id="KW-0472">Membrane</keyword>
<feature type="transmembrane region" description="Helical" evidence="2">
    <location>
        <begin position="9"/>
        <end position="27"/>
    </location>
</feature>
<dbReference type="AlphaFoldDB" id="A0AAX1QZX0"/>
<evidence type="ECO:0000256" key="1">
    <source>
        <dbReference type="SAM" id="MobiDB-lite"/>
    </source>
</evidence>